<dbReference type="GeneTree" id="ENSGT01010000229533"/>
<keyword evidence="3" id="KW-1185">Reference proteome</keyword>
<proteinExistence type="predicted"/>
<dbReference type="InterPro" id="IPR000118">
    <property type="entry name" value="Granulin"/>
</dbReference>
<dbReference type="Pfam" id="PF00396">
    <property type="entry name" value="Granulin"/>
    <property type="match status" value="1"/>
</dbReference>
<accession>A0A674DHH5</accession>
<evidence type="ECO:0000259" key="1">
    <source>
        <dbReference type="SMART" id="SM00277"/>
    </source>
</evidence>
<evidence type="ECO:0000313" key="3">
    <source>
        <dbReference type="Proteomes" id="UP000472277"/>
    </source>
</evidence>
<reference evidence="2" key="1">
    <citation type="submission" date="2025-08" db="UniProtKB">
        <authorList>
            <consortium name="Ensembl"/>
        </authorList>
    </citation>
    <scope>IDENTIFICATION</scope>
</reference>
<reference evidence="2" key="2">
    <citation type="submission" date="2025-09" db="UniProtKB">
        <authorList>
            <consortium name="Ensembl"/>
        </authorList>
    </citation>
    <scope>IDENTIFICATION</scope>
</reference>
<protein>
    <recommendedName>
        <fullName evidence="1">Granulins domain-containing protein</fullName>
    </recommendedName>
</protein>
<evidence type="ECO:0000313" key="2">
    <source>
        <dbReference type="Ensembl" id="ENSSTUP00000095086.1"/>
    </source>
</evidence>
<dbReference type="InParanoid" id="A0A674DHH5"/>
<dbReference type="Ensembl" id="ENSSTUT00000102012.1">
    <property type="protein sequence ID" value="ENSSTUP00000095086.1"/>
    <property type="gene ID" value="ENSSTUG00000042659.1"/>
</dbReference>
<dbReference type="Proteomes" id="UP000472277">
    <property type="component" value="Chromosome 35"/>
</dbReference>
<feature type="domain" description="Granulins" evidence="1">
    <location>
        <begin position="87"/>
        <end position="129"/>
    </location>
</feature>
<dbReference type="AlphaFoldDB" id="A0A674DHH5"/>
<sequence length="178" mass="19248">GVSGGRVCSDQSTCCMTNGRYCYSNITHCCLSGYICNTTEQIVPMPNKVAAEEPRSPVSPPLESDIIPEQCCSNSEAVESSVSMVHCDGSNICPAAVTPRAGGAAIVCCLDDVHCCPYGYKGDRIHTKCLKTDGLRYPFIPRQAHFLPMIKVTKISKPDNKVNDQVPQYVPDVTNIVC</sequence>
<name>A0A674DHH5_SALTR</name>
<dbReference type="SMART" id="SM00277">
    <property type="entry name" value="GRAN"/>
    <property type="match status" value="1"/>
</dbReference>
<organism evidence="2 3">
    <name type="scientific">Salmo trutta</name>
    <name type="common">Brown trout</name>
    <dbReference type="NCBI Taxonomy" id="8032"/>
    <lineage>
        <taxon>Eukaryota</taxon>
        <taxon>Metazoa</taxon>
        <taxon>Chordata</taxon>
        <taxon>Craniata</taxon>
        <taxon>Vertebrata</taxon>
        <taxon>Euteleostomi</taxon>
        <taxon>Actinopterygii</taxon>
        <taxon>Neopterygii</taxon>
        <taxon>Teleostei</taxon>
        <taxon>Protacanthopterygii</taxon>
        <taxon>Salmoniformes</taxon>
        <taxon>Salmonidae</taxon>
        <taxon>Salmoninae</taxon>
        <taxon>Salmo</taxon>
    </lineage>
</organism>